<dbReference type="EMBL" id="AP014654">
    <property type="protein sequence ID" value="BAT57115.1"/>
    <property type="molecule type" value="Genomic_DNA"/>
</dbReference>
<feature type="chain" id="PRO_5006615391" evidence="1">
    <location>
        <begin position="22"/>
        <end position="167"/>
    </location>
</feature>
<feature type="signal peptide" evidence="1">
    <location>
        <begin position="1"/>
        <end position="21"/>
    </location>
</feature>
<protein>
    <submittedName>
        <fullName evidence="2">CssB</fullName>
    </submittedName>
</protein>
<dbReference type="InterPro" id="IPR031788">
    <property type="entry name" value="CssA/B"/>
</dbReference>
<name>A0A0S3PN12_ECOLX</name>
<accession>A0A0S3PN12</accession>
<reference evidence="2" key="1">
    <citation type="journal article" date="2015" name="Virulence">
        <title>Characterization of unstable pEntYN10 from enterotoxigenic Escherichia coli (ETEC) O169:H41.</title>
        <authorList>
            <person name="Ban E."/>
            <person name="Yoshida Y."/>
            <person name="Wakushima M."/>
            <person name="Wajima T."/>
            <person name="Hamabata T."/>
            <person name="Ichikawa N."/>
            <person name="Abe H."/>
            <person name="Horiguchi Y."/>
            <person name="Hara-Kudo Y."/>
            <person name="Kage-Nakadai E."/>
            <person name="Yamamoto T."/>
            <person name="Wada T."/>
            <person name="Nishikawa Y."/>
        </authorList>
    </citation>
    <scope>NUCLEOTIDE SEQUENCE</scope>
    <source>
        <strain evidence="2">O169:H41</strain>
        <plasmid evidence="2">pEntYN10</plasmid>
    </source>
</reference>
<keyword evidence="1" id="KW-0732">Signal</keyword>
<organism evidence="2">
    <name type="scientific">Escherichia coli O169:H41</name>
    <dbReference type="NCBI Taxonomy" id="1446701"/>
    <lineage>
        <taxon>Bacteria</taxon>
        <taxon>Pseudomonadati</taxon>
        <taxon>Pseudomonadota</taxon>
        <taxon>Gammaproteobacteria</taxon>
        <taxon>Enterobacterales</taxon>
        <taxon>Enterobacteriaceae</taxon>
        <taxon>Escherichia</taxon>
    </lineage>
</organism>
<dbReference type="Pfam" id="PF16831">
    <property type="entry name" value="CssAB"/>
    <property type="match status" value="1"/>
</dbReference>
<dbReference type="Gene3D" id="2.60.40.3480">
    <property type="match status" value="1"/>
</dbReference>
<geneLocation type="plasmid" evidence="2">
    <name>pEntYN10</name>
</geneLocation>
<evidence type="ECO:0000313" key="2">
    <source>
        <dbReference type="EMBL" id="BAT57115.1"/>
    </source>
</evidence>
<dbReference type="AlphaFoldDB" id="A0A0S3PN12"/>
<proteinExistence type="predicted"/>
<dbReference type="InterPro" id="IPR053732">
    <property type="entry name" value="Fimbrial_Assembly_Comp"/>
</dbReference>
<gene>
    <name evidence="2" type="primary">cssB</name>
</gene>
<dbReference type="RefSeq" id="WP_001595140.1">
    <property type="nucleotide sequence ID" value="NZ_AP014654.1"/>
</dbReference>
<keyword evidence="2" id="KW-0614">Plasmid</keyword>
<sequence length="167" mass="17944">MLKKIISAIALIAGTSGVVNAGNWQYKSLDVNVKIEQNFIPDIDSAVRIIPVNYDSDPKLDSQLYTVEMTIPAGVSAVKIAPTDSLTSSGQQIGKLVNVNNPDQNMNYYIRKDSGAGNFMAGQKGSFPVKENTSYTFSAIYTGGEYPNSGYSSGTYAGNLTVSFYSN</sequence>
<evidence type="ECO:0000256" key="1">
    <source>
        <dbReference type="SAM" id="SignalP"/>
    </source>
</evidence>